<name>A0A8S2F814_9BILA</name>
<dbReference type="Proteomes" id="UP000682733">
    <property type="component" value="Unassembled WGS sequence"/>
</dbReference>
<evidence type="ECO:0000313" key="2">
    <source>
        <dbReference type="EMBL" id="CAF4198763.1"/>
    </source>
</evidence>
<comment type="caution">
    <text evidence="1">The sequence shown here is derived from an EMBL/GenBank/DDBJ whole genome shotgun (WGS) entry which is preliminary data.</text>
</comment>
<evidence type="ECO:0000313" key="3">
    <source>
        <dbReference type="Proteomes" id="UP000677228"/>
    </source>
</evidence>
<organism evidence="1 3">
    <name type="scientific">Didymodactylos carnosus</name>
    <dbReference type="NCBI Taxonomy" id="1234261"/>
    <lineage>
        <taxon>Eukaryota</taxon>
        <taxon>Metazoa</taxon>
        <taxon>Spiralia</taxon>
        <taxon>Gnathifera</taxon>
        <taxon>Rotifera</taxon>
        <taxon>Eurotatoria</taxon>
        <taxon>Bdelloidea</taxon>
        <taxon>Philodinida</taxon>
        <taxon>Philodinidae</taxon>
        <taxon>Didymodactylos</taxon>
    </lineage>
</organism>
<dbReference type="EMBL" id="CAJNOK010025524">
    <property type="protein sequence ID" value="CAF1391122.1"/>
    <property type="molecule type" value="Genomic_DNA"/>
</dbReference>
<evidence type="ECO:0000313" key="1">
    <source>
        <dbReference type="EMBL" id="CAF1391122.1"/>
    </source>
</evidence>
<accession>A0A8S2F814</accession>
<dbReference type="EMBL" id="CAJOBA010047231">
    <property type="protein sequence ID" value="CAF4198763.1"/>
    <property type="molecule type" value="Genomic_DNA"/>
</dbReference>
<reference evidence="1" key="1">
    <citation type="submission" date="2021-02" db="EMBL/GenBank/DDBJ databases">
        <authorList>
            <person name="Nowell W R."/>
        </authorList>
    </citation>
    <scope>NUCLEOTIDE SEQUENCE</scope>
</reference>
<sequence>MLQTGPALDVFDLSLRQTIEKSSSDFYSLPSNLKYEHNYDDIESQQPEKLRCEFEMFLTSYHVMANFYLLSGLSEVECNHLWTFNYVDKGLKMLSKYLPDNHPVYVHVYGQIARVLLQQGGLECSRQA</sequence>
<gene>
    <name evidence="1" type="ORF">OVA965_LOCUS32579</name>
    <name evidence="2" type="ORF">TMI583_LOCUS33441</name>
</gene>
<proteinExistence type="predicted"/>
<dbReference type="AlphaFoldDB" id="A0A8S2F814"/>
<dbReference type="Proteomes" id="UP000677228">
    <property type="component" value="Unassembled WGS sequence"/>
</dbReference>
<protein>
    <submittedName>
        <fullName evidence="1">Uncharacterized protein</fullName>
    </submittedName>
</protein>